<gene>
    <name evidence="1" type="ORF">BN1723_017353</name>
</gene>
<dbReference type="Proteomes" id="UP000045706">
    <property type="component" value="Unassembled WGS sequence"/>
</dbReference>
<feature type="non-terminal residue" evidence="1">
    <location>
        <position position="87"/>
    </location>
</feature>
<dbReference type="AlphaFoldDB" id="A0A0G4KV17"/>
<dbReference type="PANTHER" id="PTHR43341">
    <property type="entry name" value="AMINO ACID PERMEASE"/>
    <property type="match status" value="1"/>
</dbReference>
<dbReference type="PANTHER" id="PTHR43341:SF18">
    <property type="entry name" value="AMINO ACID PERMEASE_ SLC12A DOMAIN-CONTAINING PROTEIN"/>
    <property type="match status" value="1"/>
</dbReference>
<accession>A0A0G4KV17</accession>
<sequence>MCLTILFTSGFSVFTKGNWDTAGFISSYLDIPLVTGAYLLWKVLKKTRFVSLDSVPLDSAFEQVDLNPEEPEVEEKGWIRAVSWIWN</sequence>
<proteinExistence type="predicted"/>
<dbReference type="EMBL" id="CVQI01004313">
    <property type="protein sequence ID" value="CRK13592.1"/>
    <property type="molecule type" value="Genomic_DNA"/>
</dbReference>
<dbReference type="GO" id="GO:0016020">
    <property type="term" value="C:membrane"/>
    <property type="evidence" value="ECO:0007669"/>
    <property type="project" value="TreeGrafter"/>
</dbReference>
<protein>
    <recommendedName>
        <fullName evidence="3">Amino acid permease/ SLC12A domain-containing protein</fullName>
    </recommendedName>
</protein>
<name>A0A0G4KV17_VERLO</name>
<evidence type="ECO:0000313" key="1">
    <source>
        <dbReference type="EMBL" id="CRK13592.1"/>
    </source>
</evidence>
<dbReference type="GO" id="GO:0015171">
    <property type="term" value="F:amino acid transmembrane transporter activity"/>
    <property type="evidence" value="ECO:0007669"/>
    <property type="project" value="TreeGrafter"/>
</dbReference>
<evidence type="ECO:0000313" key="2">
    <source>
        <dbReference type="Proteomes" id="UP000045706"/>
    </source>
</evidence>
<reference evidence="2" key="1">
    <citation type="submission" date="2015-05" db="EMBL/GenBank/DDBJ databases">
        <authorList>
            <person name="Fogelqvist Johan"/>
        </authorList>
    </citation>
    <scope>NUCLEOTIDE SEQUENCE [LARGE SCALE GENOMIC DNA]</scope>
</reference>
<evidence type="ECO:0008006" key="3">
    <source>
        <dbReference type="Google" id="ProtNLM"/>
    </source>
</evidence>
<organism evidence="1 2">
    <name type="scientific">Verticillium longisporum</name>
    <name type="common">Verticillium dahliae var. longisporum</name>
    <dbReference type="NCBI Taxonomy" id="100787"/>
    <lineage>
        <taxon>Eukaryota</taxon>
        <taxon>Fungi</taxon>
        <taxon>Dikarya</taxon>
        <taxon>Ascomycota</taxon>
        <taxon>Pezizomycotina</taxon>
        <taxon>Sordariomycetes</taxon>
        <taxon>Hypocreomycetidae</taxon>
        <taxon>Glomerellales</taxon>
        <taxon>Plectosphaerellaceae</taxon>
        <taxon>Verticillium</taxon>
    </lineage>
</organism>
<dbReference type="InterPro" id="IPR050524">
    <property type="entry name" value="APC_YAT"/>
</dbReference>